<feature type="transmembrane region" description="Helical" evidence="1">
    <location>
        <begin position="113"/>
        <end position="132"/>
    </location>
</feature>
<dbReference type="InterPro" id="IPR007492">
    <property type="entry name" value="LytTR_DNA-bd_dom"/>
</dbReference>
<dbReference type="InterPro" id="IPR046947">
    <property type="entry name" value="LytR-like"/>
</dbReference>
<dbReference type="AlphaFoldDB" id="A0AAU9CKC0"/>
<keyword evidence="1" id="KW-1133">Transmembrane helix</keyword>
<dbReference type="EMBL" id="AP025314">
    <property type="protein sequence ID" value="BDD08352.1"/>
    <property type="molecule type" value="Genomic_DNA"/>
</dbReference>
<dbReference type="GO" id="GO:0000156">
    <property type="term" value="F:phosphorelay response regulator activity"/>
    <property type="evidence" value="ECO:0007669"/>
    <property type="project" value="InterPro"/>
</dbReference>
<proteinExistence type="predicted"/>
<dbReference type="PROSITE" id="PS50930">
    <property type="entry name" value="HTH_LYTTR"/>
    <property type="match status" value="1"/>
</dbReference>
<evidence type="ECO:0000313" key="3">
    <source>
        <dbReference type="EMBL" id="BDD08352.1"/>
    </source>
</evidence>
<dbReference type="PANTHER" id="PTHR37299:SF1">
    <property type="entry name" value="STAGE 0 SPORULATION PROTEIN A HOMOLOG"/>
    <property type="match status" value="1"/>
</dbReference>
<gene>
    <name evidence="3" type="ORF">FUAX_07840</name>
</gene>
<evidence type="ECO:0000259" key="2">
    <source>
        <dbReference type="PROSITE" id="PS50930"/>
    </source>
</evidence>
<evidence type="ECO:0000313" key="4">
    <source>
        <dbReference type="Proteomes" id="UP001348817"/>
    </source>
</evidence>
<feature type="transmembrane region" description="Helical" evidence="1">
    <location>
        <begin position="12"/>
        <end position="28"/>
    </location>
</feature>
<accession>A0AAU9CKC0</accession>
<keyword evidence="1" id="KW-0472">Membrane</keyword>
<keyword evidence="4" id="KW-1185">Reference proteome</keyword>
<reference evidence="3 4" key="1">
    <citation type="submission" date="2021-12" db="EMBL/GenBank/DDBJ databases">
        <title>Genome sequencing of bacteria with rrn-lacking chromosome and rrn-plasmid.</title>
        <authorList>
            <person name="Anda M."/>
            <person name="Iwasaki W."/>
        </authorList>
    </citation>
    <scope>NUCLEOTIDE SEQUENCE [LARGE SCALE GENOMIC DNA]</scope>
    <source>
        <strain evidence="3 4">DSM 100852</strain>
    </source>
</reference>
<dbReference type="SMART" id="SM00850">
    <property type="entry name" value="LytTR"/>
    <property type="match status" value="1"/>
</dbReference>
<protein>
    <recommendedName>
        <fullName evidence="2">HTH LytTR-type domain-containing protein</fullName>
    </recommendedName>
</protein>
<evidence type="ECO:0000256" key="1">
    <source>
        <dbReference type="SAM" id="Phobius"/>
    </source>
</evidence>
<dbReference type="Gene3D" id="2.40.50.1020">
    <property type="entry name" value="LytTr DNA-binding domain"/>
    <property type="match status" value="1"/>
</dbReference>
<feature type="transmembrane region" description="Helical" evidence="1">
    <location>
        <begin position="79"/>
        <end position="101"/>
    </location>
</feature>
<name>A0AAU9CKC0_9BACT</name>
<feature type="transmembrane region" description="Helical" evidence="1">
    <location>
        <begin position="48"/>
        <end position="67"/>
    </location>
</feature>
<keyword evidence="1" id="KW-0812">Transmembrane</keyword>
<organism evidence="3 4">
    <name type="scientific">Fulvitalea axinellae</name>
    <dbReference type="NCBI Taxonomy" id="1182444"/>
    <lineage>
        <taxon>Bacteria</taxon>
        <taxon>Pseudomonadati</taxon>
        <taxon>Bacteroidota</taxon>
        <taxon>Cytophagia</taxon>
        <taxon>Cytophagales</taxon>
        <taxon>Persicobacteraceae</taxon>
        <taxon>Fulvitalea</taxon>
    </lineage>
</organism>
<dbReference type="PANTHER" id="PTHR37299">
    <property type="entry name" value="TRANSCRIPTIONAL REGULATOR-RELATED"/>
    <property type="match status" value="1"/>
</dbReference>
<dbReference type="KEGG" id="fax:FUAX_07840"/>
<sequence length="266" mass="31068">MAISERPFPELFLSLGCGFYLFFVLYFYKAYNIQLGVSFSGHSHLERSLAIGLETFLIFYLLERYLSPALRLDAFWQKLLWRGAETFVGANFCFVLFNYFWHWTEWDWPGYTLLLREYAMAMIVPLLVFGVLKENLQIKKQQKTAPENQNLNIKASNGKVELALRPDDFFYAKAEDNYLRIFYRGEKGTEIHMLRRTMKSMEDELAPETGMVRCHRSYLANPKQVRKIVREKGAWFAVLDGGNSIPVSKSRLKDLGVKTTENIRHS</sequence>
<dbReference type="Proteomes" id="UP001348817">
    <property type="component" value="Chromosome"/>
</dbReference>
<dbReference type="GO" id="GO:0003677">
    <property type="term" value="F:DNA binding"/>
    <property type="evidence" value="ECO:0007669"/>
    <property type="project" value="InterPro"/>
</dbReference>
<feature type="domain" description="HTH LytTR-type" evidence="2">
    <location>
        <begin position="164"/>
        <end position="261"/>
    </location>
</feature>
<dbReference type="Pfam" id="PF04397">
    <property type="entry name" value="LytTR"/>
    <property type="match status" value="1"/>
</dbReference>